<dbReference type="Proteomes" id="UP000232722">
    <property type="component" value="Unassembled WGS sequence"/>
</dbReference>
<dbReference type="EMBL" id="LLXJ01002939">
    <property type="protein sequence ID" value="PKB97880.1"/>
    <property type="molecule type" value="Genomic_DNA"/>
</dbReference>
<evidence type="ECO:0000313" key="2">
    <source>
        <dbReference type="EMBL" id="PKC54604.1"/>
    </source>
</evidence>
<evidence type="ECO:0000313" key="3">
    <source>
        <dbReference type="Proteomes" id="UP000232688"/>
    </source>
</evidence>
<dbReference type="EMBL" id="LLXH01003132">
    <property type="protein sequence ID" value="PKC54604.1"/>
    <property type="molecule type" value="Genomic_DNA"/>
</dbReference>
<organism evidence="2 3">
    <name type="scientific">Rhizophagus irregularis</name>
    <dbReference type="NCBI Taxonomy" id="588596"/>
    <lineage>
        <taxon>Eukaryota</taxon>
        <taxon>Fungi</taxon>
        <taxon>Fungi incertae sedis</taxon>
        <taxon>Mucoromycota</taxon>
        <taxon>Glomeromycotina</taxon>
        <taxon>Glomeromycetes</taxon>
        <taxon>Glomerales</taxon>
        <taxon>Glomeraceae</taxon>
        <taxon>Rhizophagus</taxon>
    </lineage>
</organism>
<evidence type="ECO:0000313" key="1">
    <source>
        <dbReference type="EMBL" id="PKB97880.1"/>
    </source>
</evidence>
<proteinExistence type="predicted"/>
<accession>A0A2I1FC06</accession>
<comment type="caution">
    <text evidence="2">The sequence shown here is derived from an EMBL/GenBank/DDBJ whole genome shotgun (WGS) entry which is preliminary data.</text>
</comment>
<name>A0A2I1FC06_9GLOM</name>
<evidence type="ECO:0000313" key="4">
    <source>
        <dbReference type="Proteomes" id="UP000232722"/>
    </source>
</evidence>
<reference evidence="2 3" key="3">
    <citation type="submission" date="2017-10" db="EMBL/GenBank/DDBJ databases">
        <title>Extensive intraspecific genome diversity in a model arbuscular mycorrhizal fungus.</title>
        <authorList>
            <person name="Chen E.C.H."/>
            <person name="Morin E."/>
            <person name="Baudet D."/>
            <person name="Noel J."/>
            <person name="Ndikumana S."/>
            <person name="Charron P."/>
            <person name="St-Onge C."/>
            <person name="Giorgi J."/>
            <person name="Grigoriev I.V."/>
            <person name="Roux C."/>
            <person name="Martin F.M."/>
            <person name="Corradi N."/>
        </authorList>
    </citation>
    <scope>NUCLEOTIDE SEQUENCE [LARGE SCALE GENOMIC DNA]</scope>
    <source>
        <strain evidence="2 3">A1</strain>
    </source>
</reference>
<reference evidence="1 4" key="2">
    <citation type="submission" date="2017-09" db="EMBL/GenBank/DDBJ databases">
        <title>Extensive intraspecific genome diversity in a model arbuscular mycorrhizal fungus.</title>
        <authorList>
            <person name="Chen E.C."/>
            <person name="Morin E."/>
            <person name="Beaudet D."/>
            <person name="Noel J."/>
            <person name="Ndikumana S."/>
            <person name="Charron P."/>
            <person name="St-Onge C."/>
            <person name="Giorgi J."/>
            <person name="Grigoriev I.V."/>
            <person name="Roux C."/>
            <person name="Martin F.M."/>
            <person name="Corradi N."/>
        </authorList>
    </citation>
    <scope>NUCLEOTIDE SEQUENCE [LARGE SCALE GENOMIC DNA]</scope>
    <source>
        <strain evidence="1 4">A5</strain>
    </source>
</reference>
<dbReference type="Proteomes" id="UP000232688">
    <property type="component" value="Unassembled WGS sequence"/>
</dbReference>
<gene>
    <name evidence="2" type="ORF">RhiirA1_477002</name>
    <name evidence="1" type="ORF">RhiirA5_432352</name>
</gene>
<protein>
    <submittedName>
        <fullName evidence="2">Uncharacterized protein</fullName>
    </submittedName>
</protein>
<dbReference type="OrthoDB" id="2412213at2759"/>
<reference evidence="2 3" key="4">
    <citation type="submission" date="2017-10" db="EMBL/GenBank/DDBJ databases">
        <title>Genome analyses suggest a sexual origin of heterokaryosis in a supposedly ancient asexual fungus.</title>
        <authorList>
            <person name="Corradi N."/>
            <person name="Sedzielewska K."/>
            <person name="Noel J."/>
            <person name="Charron P."/>
            <person name="Farinelli L."/>
            <person name="Marton T."/>
            <person name="Kruger M."/>
            <person name="Pelin A."/>
            <person name="Brachmann A."/>
            <person name="Corradi N."/>
        </authorList>
    </citation>
    <scope>NUCLEOTIDE SEQUENCE [LARGE SCALE GENOMIC DNA]</scope>
    <source>
        <strain evidence="2 3">A1</strain>
    </source>
</reference>
<dbReference type="AlphaFoldDB" id="A0A2I1FC06"/>
<dbReference type="VEuPathDB" id="FungiDB:RhiirA1_477002"/>
<reference evidence="1 4" key="1">
    <citation type="submission" date="2016-04" db="EMBL/GenBank/DDBJ databases">
        <title>Genome analyses suggest a sexual origin of heterokaryosis in a supposedly ancient asexual fungus.</title>
        <authorList>
            <person name="Ropars J."/>
            <person name="Sedzielewska K."/>
            <person name="Noel J."/>
            <person name="Charron P."/>
            <person name="Farinelli L."/>
            <person name="Marton T."/>
            <person name="Kruger M."/>
            <person name="Pelin A."/>
            <person name="Brachmann A."/>
            <person name="Corradi N."/>
        </authorList>
    </citation>
    <scope>NUCLEOTIDE SEQUENCE [LARGE SCALE GENOMIC DNA]</scope>
    <source>
        <strain evidence="1 4">A5</strain>
    </source>
</reference>
<sequence>MEGKLHQMVIDGISSTSKNPLNIRVSEFTLKEGSEEKKNLYKNVKRVMKVIVRLLKDRLKCVDEKPDRKRARVEGYHSKK</sequence>